<reference evidence="3" key="2">
    <citation type="journal article" date="2014" name="PLoS Genet.">
        <title>Signature gene expression reveals novel clues to the molecular mechanisms of dimorphic transition in Penicillium marneffei.</title>
        <authorList>
            <person name="Yang E."/>
            <person name="Wang G."/>
            <person name="Cai J."/>
            <person name="Woo P.C."/>
            <person name="Lau S.K."/>
            <person name="Yuen K.-Y."/>
            <person name="Chow W.-N."/>
            <person name="Lin X."/>
        </authorList>
    </citation>
    <scope>NUCLEOTIDE SEQUENCE</scope>
    <source>
        <strain evidence="3">PM1</strain>
    </source>
</reference>
<feature type="region of interest" description="Disordered" evidence="1">
    <location>
        <begin position="123"/>
        <end position="285"/>
    </location>
</feature>
<feature type="compositionally biased region" description="Polar residues" evidence="1">
    <location>
        <begin position="1018"/>
        <end position="1039"/>
    </location>
</feature>
<feature type="region of interest" description="Disordered" evidence="1">
    <location>
        <begin position="859"/>
        <end position="879"/>
    </location>
</feature>
<feature type="region of interest" description="Disordered" evidence="1">
    <location>
        <begin position="301"/>
        <end position="322"/>
    </location>
</feature>
<feature type="compositionally biased region" description="Polar residues" evidence="1">
    <location>
        <begin position="591"/>
        <end position="603"/>
    </location>
</feature>
<feature type="compositionally biased region" description="Polar residues" evidence="1">
    <location>
        <begin position="1061"/>
        <end position="1076"/>
    </location>
</feature>
<dbReference type="EMBL" id="JPOX01000021">
    <property type="protein sequence ID" value="KFX45846.1"/>
    <property type="molecule type" value="Genomic_DNA"/>
</dbReference>
<feature type="compositionally biased region" description="Low complexity" evidence="1">
    <location>
        <begin position="870"/>
        <end position="879"/>
    </location>
</feature>
<feature type="region of interest" description="Disordered" evidence="1">
    <location>
        <begin position="1018"/>
        <end position="1076"/>
    </location>
</feature>
<dbReference type="InterPro" id="IPR013087">
    <property type="entry name" value="Znf_C2H2_type"/>
</dbReference>
<feature type="compositionally biased region" description="Polar residues" evidence="1">
    <location>
        <begin position="166"/>
        <end position="183"/>
    </location>
</feature>
<feature type="compositionally biased region" description="Polar residues" evidence="1">
    <location>
        <begin position="132"/>
        <end position="157"/>
    </location>
</feature>
<dbReference type="eggNOG" id="ENOG502QVRM">
    <property type="taxonomic scope" value="Eukaryota"/>
</dbReference>
<name>A0A093VGL5_TALMA</name>
<feature type="compositionally biased region" description="Polar residues" evidence="1">
    <location>
        <begin position="35"/>
        <end position="67"/>
    </location>
</feature>
<dbReference type="PANTHER" id="PTHR35391:SF3">
    <property type="entry name" value="FINGER DOMAIN PROTEIN, PUTATIVE (AFU_ORTHOLOGUE AFUA_8G04300)-RELATED"/>
    <property type="match status" value="1"/>
</dbReference>
<feature type="compositionally biased region" description="Basic and acidic residues" evidence="1">
    <location>
        <begin position="194"/>
        <end position="204"/>
    </location>
</feature>
<dbReference type="Pfam" id="PF26082">
    <property type="entry name" value="zf-C2H2_AcuF"/>
    <property type="match status" value="1"/>
</dbReference>
<dbReference type="AlphaFoldDB" id="A0A093VGL5"/>
<sequence length="1180" mass="130382">MATHDQLNPLSAFNQQAFEDPYLSGPSDLEEFGFEQQQHTPSVSSADPPSRLSSLSPADQKLSSDASMHNYEYNDAPFDDSRYIDFNGPGSTDPLFLDDMLSVEDGQVSAFPNVDTYIQTKSEYQENEDQKPTQVLNHVSGGNQVSADATGQRQLQPSRLAIPDSAYSNDNSQGHNRTRSAPSLSPIVKISQVHRGDSPTRENDGWNPLKNKRSSVHLSPTGGSADDSDDQNEEISNSQRSLSPSRAEDGSWIPDASTGQAGVDPYARNDEFGPSPKDLEEQRQLAEKEVDIRIWSASVSVANSEAGDDSSPWEAPRGRTRAVSAVETRQDYFSLMRPDDSRIPGPGRLIHELDPGSDFETLSNISHADSHDGLPALDYTPEENQLAEQLNRAYPWKDEPRYSFPLAIKTQPETSRSAMQLYEEMAKEMDKASRVGTWGSSRRRLNDAEVDSLLKSDSFFKNLSLNTAAIRKLLPKRSSNSLKDKRRYFRQPSFEPEPTDPPQKKESGIAARLSRRPSLNRPKSPTHIMAAAIAGSMAASIGSHNSLSARSPVSPGGGSLSAVVPWSRSRSKSEGSGPTPLIRSLAIPTLEQRQGAQQKSSPLVESRASVGLDADEDDDDDSSDDKGIFMDLAPTLQQIVPTLEGFKRQISLLDPRLEPALLQRFAIEQLRRYKKLIDEQSRHVALAQSGHCDAGERCFASGGRAKLLPPRANAKDPGATYCQFQIPGHENSDDDDEFDEENNQSLENSIIPAVFADGIRMPPVKRLPAEFECSLCFKVKKFQKPSDWTKHIYEDIYPFTCTFPDCVGEPKSFKRKADWVRHETERHRHLEWWACNMPNCDHKCFRKNNFVQHLVREHRKPDPTAKKARGSAASGSANAAAHDTEIAKLWKQVEECHHETQKKPEEEPCRFCGNVCKDWRKLMVHLARHMERIALPVLRLAEEHSSSTNRTANIYEATPAPAPSISVYNSVEPNLSLNTNDMAGLGEPTMSDGNISSPMQPMMMPYDPQQGSHMLSPTRSMDMSPSGTTYPPASASSYLQPHYTPAHRNSMSYPPAPNANGMATRQPTTMPTASSSNIGPVIYQQLHISTIGLDAQEPLYQSPQDTCFNPDDYLPASTSVGVAGYTSAPMVNYTMPTSSETVPNGLDNVAYMQSAAAMTAAAAQMQDNSHTYPPATYHFQ</sequence>
<evidence type="ECO:0000256" key="1">
    <source>
        <dbReference type="SAM" id="MobiDB-lite"/>
    </source>
</evidence>
<reference key="1">
    <citation type="journal article" date="2014" name="PLoS Genet.">
        <title>Signature Gene Expression Reveals Novel Clues to the Molecular Mechanisms of Dimorphic Transition in Penicillium marneffei.</title>
        <authorList>
            <person name="Yang E."/>
            <person name="Wang G."/>
            <person name="Cai J."/>
            <person name="Woo P.C."/>
            <person name="Lau S.K."/>
            <person name="Yuen K.-Y."/>
            <person name="Chow W.-N."/>
            <person name="Lin X."/>
        </authorList>
    </citation>
    <scope>NUCLEOTIDE SEQUENCE [LARGE SCALE GENOMIC DNA]</scope>
    <source>
        <strain>PM1</strain>
    </source>
</reference>
<proteinExistence type="predicted"/>
<evidence type="ECO:0000313" key="3">
    <source>
        <dbReference type="EMBL" id="KFX45846.1"/>
    </source>
</evidence>
<protein>
    <submittedName>
        <fullName evidence="3">Zinc finger protein</fullName>
    </submittedName>
</protein>
<feature type="compositionally biased region" description="Acidic residues" evidence="1">
    <location>
        <begin position="613"/>
        <end position="623"/>
    </location>
</feature>
<accession>A0A093VGL5</accession>
<dbReference type="PANTHER" id="PTHR35391">
    <property type="entry name" value="C2H2-TYPE DOMAIN-CONTAINING PROTEIN-RELATED"/>
    <property type="match status" value="1"/>
</dbReference>
<evidence type="ECO:0000259" key="2">
    <source>
        <dbReference type="PROSITE" id="PS00028"/>
    </source>
</evidence>
<feature type="compositionally biased region" description="Polar residues" evidence="1">
    <location>
        <begin position="1"/>
        <end position="17"/>
    </location>
</feature>
<feature type="region of interest" description="Disordered" evidence="1">
    <location>
        <begin position="1"/>
        <end position="79"/>
    </location>
</feature>
<feature type="region of interest" description="Disordered" evidence="1">
    <location>
        <begin position="544"/>
        <end position="628"/>
    </location>
</feature>
<gene>
    <name evidence="3" type="ORF">GQ26_0210550</name>
</gene>
<comment type="caution">
    <text evidence="3">The sequence shown here is derived from an EMBL/GenBank/DDBJ whole genome shotgun (WGS) entry which is preliminary data.</text>
</comment>
<dbReference type="InterPro" id="IPR058925">
    <property type="entry name" value="zf-C2H2_AcuF"/>
</dbReference>
<dbReference type="PROSITE" id="PS00028">
    <property type="entry name" value="ZINC_FINGER_C2H2_1"/>
    <property type="match status" value="1"/>
</dbReference>
<feature type="compositionally biased region" description="Basic and acidic residues" evidence="1">
    <location>
        <begin position="267"/>
        <end position="285"/>
    </location>
</feature>
<dbReference type="SMART" id="SM00355">
    <property type="entry name" value="ZnF_C2H2"/>
    <property type="match status" value="3"/>
</dbReference>
<organism evidence="3">
    <name type="scientific">Talaromyces marneffei PM1</name>
    <dbReference type="NCBI Taxonomy" id="1077442"/>
    <lineage>
        <taxon>Eukaryota</taxon>
        <taxon>Fungi</taxon>
        <taxon>Dikarya</taxon>
        <taxon>Ascomycota</taxon>
        <taxon>Pezizomycotina</taxon>
        <taxon>Eurotiomycetes</taxon>
        <taxon>Eurotiomycetidae</taxon>
        <taxon>Eurotiales</taxon>
        <taxon>Trichocomaceae</taxon>
        <taxon>Talaromyces</taxon>
        <taxon>Talaromyces sect. Talaromyces</taxon>
    </lineage>
</organism>
<feature type="compositionally biased region" description="Polar residues" evidence="1">
    <location>
        <begin position="234"/>
        <end position="244"/>
    </location>
</feature>
<feature type="domain" description="C2H2-type" evidence="2">
    <location>
        <begin position="835"/>
        <end position="858"/>
    </location>
</feature>
<feature type="region of interest" description="Disordered" evidence="1">
    <location>
        <begin position="481"/>
        <end position="524"/>
    </location>
</feature>